<comment type="function">
    <text evidence="1">Involved in the catabolism of quinolinic acid (QA).</text>
</comment>
<dbReference type="PIRSF" id="PIRSF006250">
    <property type="entry name" value="NadC_ModD"/>
    <property type="match status" value="1"/>
</dbReference>
<dbReference type="UniPathway" id="UPA00253">
    <property type="reaction ID" value="UER00331"/>
</dbReference>
<comment type="catalytic activity">
    <reaction evidence="10">
        <text>nicotinate beta-D-ribonucleotide + CO2 + diphosphate = quinolinate + 5-phospho-alpha-D-ribose 1-diphosphate + 2 H(+)</text>
        <dbReference type="Rhea" id="RHEA:12733"/>
        <dbReference type="ChEBI" id="CHEBI:15378"/>
        <dbReference type="ChEBI" id="CHEBI:16526"/>
        <dbReference type="ChEBI" id="CHEBI:29959"/>
        <dbReference type="ChEBI" id="CHEBI:33019"/>
        <dbReference type="ChEBI" id="CHEBI:57502"/>
        <dbReference type="ChEBI" id="CHEBI:58017"/>
        <dbReference type="EC" id="2.4.2.19"/>
    </reaction>
</comment>
<evidence type="ECO:0000256" key="6">
    <source>
        <dbReference type="ARBA" id="ARBA00022642"/>
    </source>
</evidence>
<dbReference type="NCBIfam" id="TIGR00078">
    <property type="entry name" value="nadC"/>
    <property type="match status" value="1"/>
</dbReference>
<feature type="binding site" evidence="13">
    <location>
        <position position="95"/>
    </location>
    <ligand>
        <name>substrate</name>
    </ligand>
</feature>
<feature type="binding site" evidence="13">
    <location>
        <begin position="128"/>
        <end position="130"/>
    </location>
    <ligand>
        <name>substrate</name>
    </ligand>
</feature>
<proteinExistence type="inferred from homology"/>
<keyword evidence="7 12" id="KW-0328">Glycosyltransferase</keyword>
<dbReference type="InterPro" id="IPR013785">
    <property type="entry name" value="Aldolase_TIM"/>
</dbReference>
<evidence type="ECO:0000259" key="14">
    <source>
        <dbReference type="Pfam" id="PF01729"/>
    </source>
</evidence>
<evidence type="ECO:0000256" key="1">
    <source>
        <dbReference type="ARBA" id="ARBA00003237"/>
    </source>
</evidence>
<dbReference type="AlphaFoldDB" id="A0A5D3WNF4"/>
<evidence type="ECO:0000259" key="15">
    <source>
        <dbReference type="Pfam" id="PF02749"/>
    </source>
</evidence>
<protein>
    <recommendedName>
        <fullName evidence="11">Probable nicotinate-nucleotide pyrophosphorylase [carboxylating]</fullName>
        <ecNumber evidence="5">2.4.2.19</ecNumber>
    </recommendedName>
    <alternativeName>
        <fullName evidence="9">Quinolinate phosphoribosyltransferase [decarboxylating]</fullName>
    </alternativeName>
</protein>
<dbReference type="InterPro" id="IPR027277">
    <property type="entry name" value="NadC/ModD"/>
</dbReference>
<feature type="domain" description="Quinolinate phosphoribosyl transferase N-terminal" evidence="15">
    <location>
        <begin position="20"/>
        <end position="105"/>
    </location>
</feature>
<dbReference type="FunFam" id="3.90.1170.20:FF:000001">
    <property type="entry name" value="Nicotinate-nucleotide diphosphorylase (Carboxylating)"/>
    <property type="match status" value="1"/>
</dbReference>
<dbReference type="InterPro" id="IPR022412">
    <property type="entry name" value="Quinolinate_PRibosylTrfase_N"/>
</dbReference>
<evidence type="ECO:0000256" key="13">
    <source>
        <dbReference type="PIRSR" id="PIRSR006250-1"/>
    </source>
</evidence>
<feature type="binding site" evidence="13">
    <location>
        <begin position="257"/>
        <end position="259"/>
    </location>
    <ligand>
        <name>substrate</name>
    </ligand>
</feature>
<evidence type="ECO:0000256" key="12">
    <source>
        <dbReference type="PIRNR" id="PIRNR006250"/>
    </source>
</evidence>
<dbReference type="Proteomes" id="UP000324159">
    <property type="component" value="Unassembled WGS sequence"/>
</dbReference>
<evidence type="ECO:0000256" key="5">
    <source>
        <dbReference type="ARBA" id="ARBA00011944"/>
    </source>
</evidence>
<dbReference type="FunFam" id="3.20.20.70:FF:000030">
    <property type="entry name" value="Nicotinate-nucleotide pyrophosphorylase, carboxylating"/>
    <property type="match status" value="1"/>
</dbReference>
<evidence type="ECO:0000256" key="8">
    <source>
        <dbReference type="ARBA" id="ARBA00022679"/>
    </source>
</evidence>
<dbReference type="SUPFAM" id="SSF51690">
    <property type="entry name" value="Nicotinate/Quinolinate PRTase C-terminal domain-like"/>
    <property type="match status" value="1"/>
</dbReference>
<dbReference type="SUPFAM" id="SSF54675">
    <property type="entry name" value="Nicotinate/Quinolinate PRTase N-terminal domain-like"/>
    <property type="match status" value="1"/>
</dbReference>
<dbReference type="RefSeq" id="WP_148894072.1">
    <property type="nucleotide sequence ID" value="NZ_VNIB01000001.1"/>
</dbReference>
<dbReference type="PANTHER" id="PTHR32179:SF3">
    <property type="entry name" value="NICOTINATE-NUCLEOTIDE PYROPHOSPHORYLASE [CARBOXYLATING]"/>
    <property type="match status" value="1"/>
</dbReference>
<evidence type="ECO:0000256" key="10">
    <source>
        <dbReference type="ARBA" id="ARBA00047445"/>
    </source>
</evidence>
<evidence type="ECO:0000256" key="9">
    <source>
        <dbReference type="ARBA" id="ARBA00033102"/>
    </source>
</evidence>
<comment type="pathway">
    <text evidence="2">Cofactor biosynthesis; NAD(+) biosynthesis; nicotinate D-ribonucleotide from quinolinate: step 1/1.</text>
</comment>
<comment type="subunit">
    <text evidence="4">Hexamer formed by 3 homodimers.</text>
</comment>
<comment type="similarity">
    <text evidence="3 12">Belongs to the NadC/ModD family.</text>
</comment>
<dbReference type="GO" id="GO:0004514">
    <property type="term" value="F:nicotinate-nucleotide diphosphorylase (carboxylating) activity"/>
    <property type="evidence" value="ECO:0007669"/>
    <property type="project" value="UniProtKB-EC"/>
</dbReference>
<dbReference type="CDD" id="cd01572">
    <property type="entry name" value="QPRTase"/>
    <property type="match status" value="1"/>
</dbReference>
<evidence type="ECO:0000313" key="16">
    <source>
        <dbReference type="EMBL" id="TYO99863.1"/>
    </source>
</evidence>
<evidence type="ECO:0000313" key="17">
    <source>
        <dbReference type="Proteomes" id="UP000324159"/>
    </source>
</evidence>
<dbReference type="GO" id="GO:0034213">
    <property type="term" value="P:quinolinate catabolic process"/>
    <property type="evidence" value="ECO:0007669"/>
    <property type="project" value="TreeGrafter"/>
</dbReference>
<dbReference type="Gene3D" id="3.90.1170.20">
    <property type="entry name" value="Quinolinate phosphoribosyl transferase, N-terminal domain"/>
    <property type="match status" value="1"/>
</dbReference>
<dbReference type="OrthoDB" id="9782546at2"/>
<evidence type="ECO:0000256" key="2">
    <source>
        <dbReference type="ARBA" id="ARBA00004893"/>
    </source>
</evidence>
<dbReference type="InterPro" id="IPR037128">
    <property type="entry name" value="Quinolinate_PRibosylTase_N_sf"/>
</dbReference>
<comment type="caution">
    <text evidence="16">The sequence shown here is derived from an EMBL/GenBank/DDBJ whole genome shotgun (WGS) entry which is preliminary data.</text>
</comment>
<dbReference type="EMBL" id="VNIB01000001">
    <property type="protein sequence ID" value="TYO99863.1"/>
    <property type="molecule type" value="Genomic_DNA"/>
</dbReference>
<evidence type="ECO:0000256" key="4">
    <source>
        <dbReference type="ARBA" id="ARBA00011218"/>
    </source>
</evidence>
<dbReference type="GO" id="GO:0005737">
    <property type="term" value="C:cytoplasm"/>
    <property type="evidence" value="ECO:0007669"/>
    <property type="project" value="TreeGrafter"/>
</dbReference>
<feature type="binding site" evidence="13">
    <location>
        <position position="152"/>
    </location>
    <ligand>
        <name>substrate</name>
    </ligand>
</feature>
<dbReference type="GO" id="GO:0009435">
    <property type="term" value="P:NAD+ biosynthetic process"/>
    <property type="evidence" value="ECO:0007669"/>
    <property type="project" value="UniProtKB-UniPathway"/>
</dbReference>
<accession>A0A5D3WNF4</accession>
<keyword evidence="8 12" id="KW-0808">Transferase</keyword>
<evidence type="ECO:0000256" key="11">
    <source>
        <dbReference type="ARBA" id="ARBA00069173"/>
    </source>
</evidence>
<organism evidence="16 17">
    <name type="scientific">Geothermobacter ehrlichii</name>
    <dbReference type="NCBI Taxonomy" id="213224"/>
    <lineage>
        <taxon>Bacteria</taxon>
        <taxon>Pseudomonadati</taxon>
        <taxon>Thermodesulfobacteriota</taxon>
        <taxon>Desulfuromonadia</taxon>
        <taxon>Desulfuromonadales</taxon>
        <taxon>Geothermobacteraceae</taxon>
        <taxon>Geothermobacter</taxon>
    </lineage>
</organism>
<feature type="domain" description="Quinolinate phosphoribosyl transferase C-terminal" evidence="14">
    <location>
        <begin position="107"/>
        <end position="271"/>
    </location>
</feature>
<feature type="binding site" evidence="13">
    <location>
        <position position="213"/>
    </location>
    <ligand>
        <name>substrate</name>
    </ligand>
</feature>
<reference evidence="16 17" key="1">
    <citation type="submission" date="2019-07" db="EMBL/GenBank/DDBJ databases">
        <title>Genomic Encyclopedia of Type Strains, Phase IV (KMG-IV): sequencing the most valuable type-strain genomes for metagenomic binning, comparative biology and taxonomic classification.</title>
        <authorList>
            <person name="Goeker M."/>
        </authorList>
    </citation>
    <scope>NUCLEOTIDE SEQUENCE [LARGE SCALE GENOMIC DNA]</scope>
    <source>
        <strain evidence="16 17">SS015</strain>
    </source>
</reference>
<dbReference type="PANTHER" id="PTHR32179">
    <property type="entry name" value="NICOTINATE-NUCLEOTIDE PYROPHOSPHORYLASE [CARBOXYLATING]"/>
    <property type="match status" value="1"/>
</dbReference>
<dbReference type="Pfam" id="PF01729">
    <property type="entry name" value="QRPTase_C"/>
    <property type="match status" value="1"/>
</dbReference>
<name>A0A5D3WNF4_9BACT</name>
<feature type="binding site" evidence="13">
    <location>
        <position position="192"/>
    </location>
    <ligand>
        <name>substrate</name>
    </ligand>
</feature>
<feature type="binding site" evidence="13">
    <location>
        <begin position="236"/>
        <end position="238"/>
    </location>
    <ligand>
        <name>substrate</name>
    </ligand>
</feature>
<dbReference type="EC" id="2.4.2.19" evidence="5"/>
<keyword evidence="6" id="KW-0662">Pyridine nucleotide biosynthesis</keyword>
<dbReference type="InterPro" id="IPR004393">
    <property type="entry name" value="NadC"/>
</dbReference>
<dbReference type="InterPro" id="IPR002638">
    <property type="entry name" value="Quinolinate_PRibosylTrfase_C"/>
</dbReference>
<evidence type="ECO:0000256" key="7">
    <source>
        <dbReference type="ARBA" id="ARBA00022676"/>
    </source>
</evidence>
<dbReference type="Pfam" id="PF02749">
    <property type="entry name" value="QRPTase_N"/>
    <property type="match status" value="1"/>
</dbReference>
<feature type="binding site" evidence="13">
    <location>
        <position position="162"/>
    </location>
    <ligand>
        <name>substrate</name>
    </ligand>
</feature>
<keyword evidence="17" id="KW-1185">Reference proteome</keyword>
<evidence type="ECO:0000256" key="3">
    <source>
        <dbReference type="ARBA" id="ARBA00009400"/>
    </source>
</evidence>
<sequence length="274" mass="29448">MHEIQRLVREALREDIGLGDLTTMATIEPGTMARAELVAKEDFVLAGIDVAREVFRQLDADTAFEALKADGQKIERGDVLAWIKGEAAVLLQGERVALNLLQRMSGVATLTRRYVDAVAGTGAVIVDTRKTTPGLRAVEKYAVRMGGGRNHRTALYDGILIKENHIAAAGGIGAAVERARDRVPHLMKIEVETRDLDEVRQALEAGADAILLDNMSLDQLREAVALVDGRALTEASGGVNLETVADIAATGVDLISVGALTHSYRAVDISMLFQ</sequence>
<dbReference type="InterPro" id="IPR036068">
    <property type="entry name" value="Nicotinate_pribotase-like_C"/>
</dbReference>
<gene>
    <name evidence="16" type="ORF">EDC39_10123</name>
</gene>
<dbReference type="Gene3D" id="3.20.20.70">
    <property type="entry name" value="Aldolase class I"/>
    <property type="match status" value="1"/>
</dbReference>